<accession>A0A3N5BIS2</accession>
<evidence type="ECO:0000256" key="7">
    <source>
        <dbReference type="ARBA" id="ARBA00023235"/>
    </source>
</evidence>
<evidence type="ECO:0000256" key="12">
    <source>
        <dbReference type="SAM" id="MobiDB-lite"/>
    </source>
</evidence>
<keyword evidence="7" id="KW-0413">Isomerase</keyword>
<protein>
    <recommendedName>
        <fullName evidence="11">ATP-dependent DNA helicase</fullName>
        <ecNumber evidence="11">5.6.2.4</ecNumber>
    </recommendedName>
</protein>
<dbReference type="InterPro" id="IPR014016">
    <property type="entry name" value="UvrD-like_ATP-bd"/>
</dbReference>
<comment type="caution">
    <text evidence="15">The sequence shown here is derived from an EMBL/GenBank/DDBJ whole genome shotgun (WGS) entry which is preliminary data.</text>
</comment>
<dbReference type="PROSITE" id="PS51217">
    <property type="entry name" value="UVRD_HELICASE_CTER"/>
    <property type="match status" value="1"/>
</dbReference>
<evidence type="ECO:0000256" key="1">
    <source>
        <dbReference type="ARBA" id="ARBA00009922"/>
    </source>
</evidence>
<dbReference type="Gene3D" id="3.40.50.300">
    <property type="entry name" value="P-loop containing nucleotide triphosphate hydrolases"/>
    <property type="match status" value="2"/>
</dbReference>
<dbReference type="RefSeq" id="WP_123808219.1">
    <property type="nucleotide sequence ID" value="NZ_RKRK01000004.1"/>
</dbReference>
<dbReference type="GO" id="GO:0033202">
    <property type="term" value="C:DNA helicase complex"/>
    <property type="evidence" value="ECO:0007669"/>
    <property type="project" value="TreeGrafter"/>
</dbReference>
<dbReference type="PANTHER" id="PTHR11070:SF2">
    <property type="entry name" value="ATP-DEPENDENT DNA HELICASE SRS2"/>
    <property type="match status" value="1"/>
</dbReference>
<dbReference type="PROSITE" id="PS51198">
    <property type="entry name" value="UVRD_HELICASE_ATP_BIND"/>
    <property type="match status" value="1"/>
</dbReference>
<dbReference type="InterPro" id="IPR014017">
    <property type="entry name" value="DNA_helicase_UvrD-like_C"/>
</dbReference>
<dbReference type="Pfam" id="PF00580">
    <property type="entry name" value="UvrD-helicase"/>
    <property type="match status" value="1"/>
</dbReference>
<comment type="catalytic activity">
    <reaction evidence="9 11">
        <text>ATP + H2O = ADP + phosphate + H(+)</text>
        <dbReference type="Rhea" id="RHEA:13065"/>
        <dbReference type="ChEBI" id="CHEBI:15377"/>
        <dbReference type="ChEBI" id="CHEBI:15378"/>
        <dbReference type="ChEBI" id="CHEBI:30616"/>
        <dbReference type="ChEBI" id="CHEBI:43474"/>
        <dbReference type="ChEBI" id="CHEBI:456216"/>
        <dbReference type="EC" id="5.6.2.4"/>
    </reaction>
</comment>
<dbReference type="Pfam" id="PF13361">
    <property type="entry name" value="UvrD_C"/>
    <property type="match status" value="1"/>
</dbReference>
<feature type="domain" description="UvrD-like helicase ATP-binding" evidence="13">
    <location>
        <begin position="6"/>
        <end position="285"/>
    </location>
</feature>
<dbReference type="Gene3D" id="1.10.486.10">
    <property type="entry name" value="PCRA, domain 4"/>
    <property type="match status" value="1"/>
</dbReference>
<proteinExistence type="inferred from homology"/>
<feature type="region of interest" description="Disordered" evidence="12">
    <location>
        <begin position="641"/>
        <end position="677"/>
    </location>
</feature>
<dbReference type="Gene3D" id="1.10.10.160">
    <property type="match status" value="1"/>
</dbReference>
<dbReference type="Proteomes" id="UP000277108">
    <property type="component" value="Unassembled WGS sequence"/>
</dbReference>
<dbReference type="NCBIfam" id="TIGR01073">
    <property type="entry name" value="pcrA"/>
    <property type="match status" value="1"/>
</dbReference>
<dbReference type="GO" id="GO:0043138">
    <property type="term" value="F:3'-5' DNA helicase activity"/>
    <property type="evidence" value="ECO:0007669"/>
    <property type="project" value="UniProtKB-EC"/>
</dbReference>
<gene>
    <name evidence="15" type="ORF">EDD62_1505</name>
</gene>
<feature type="domain" description="UvrD-like helicase C-terminal" evidence="14">
    <location>
        <begin position="286"/>
        <end position="558"/>
    </location>
</feature>
<dbReference type="InterPro" id="IPR000212">
    <property type="entry name" value="DNA_helicase_UvrD/REP"/>
</dbReference>
<keyword evidence="16" id="KW-1185">Reference proteome</keyword>
<evidence type="ECO:0000259" key="14">
    <source>
        <dbReference type="PROSITE" id="PS51217"/>
    </source>
</evidence>
<dbReference type="OrthoDB" id="9810135at2"/>
<dbReference type="GO" id="GO:0005829">
    <property type="term" value="C:cytosol"/>
    <property type="evidence" value="ECO:0007669"/>
    <property type="project" value="TreeGrafter"/>
</dbReference>
<feature type="binding site" evidence="10">
    <location>
        <begin position="27"/>
        <end position="34"/>
    </location>
    <ligand>
        <name>ATP</name>
        <dbReference type="ChEBI" id="CHEBI:30616"/>
    </ligand>
</feature>
<evidence type="ECO:0000313" key="15">
    <source>
        <dbReference type="EMBL" id="RPF55180.1"/>
    </source>
</evidence>
<evidence type="ECO:0000259" key="13">
    <source>
        <dbReference type="PROSITE" id="PS51198"/>
    </source>
</evidence>
<dbReference type="FunFam" id="1.10.10.160:FF:000001">
    <property type="entry name" value="ATP-dependent DNA helicase"/>
    <property type="match status" value="1"/>
</dbReference>
<dbReference type="EMBL" id="RKRK01000004">
    <property type="protein sequence ID" value="RPF55180.1"/>
    <property type="molecule type" value="Genomic_DNA"/>
</dbReference>
<evidence type="ECO:0000256" key="4">
    <source>
        <dbReference type="ARBA" id="ARBA00022806"/>
    </source>
</evidence>
<dbReference type="GO" id="GO:0003677">
    <property type="term" value="F:DNA binding"/>
    <property type="evidence" value="ECO:0007669"/>
    <property type="project" value="UniProtKB-KW"/>
</dbReference>
<evidence type="ECO:0000256" key="8">
    <source>
        <dbReference type="ARBA" id="ARBA00034617"/>
    </source>
</evidence>
<evidence type="ECO:0000256" key="5">
    <source>
        <dbReference type="ARBA" id="ARBA00022840"/>
    </source>
</evidence>
<evidence type="ECO:0000256" key="10">
    <source>
        <dbReference type="PROSITE-ProRule" id="PRU00560"/>
    </source>
</evidence>
<dbReference type="GO" id="GO:0006260">
    <property type="term" value="P:DNA replication"/>
    <property type="evidence" value="ECO:0007669"/>
    <property type="project" value="InterPro"/>
</dbReference>
<dbReference type="FunFam" id="1.10.486.10:FF:000003">
    <property type="entry name" value="ATP-dependent DNA helicase"/>
    <property type="match status" value="1"/>
</dbReference>
<feature type="compositionally biased region" description="Polar residues" evidence="12">
    <location>
        <begin position="641"/>
        <end position="659"/>
    </location>
</feature>
<dbReference type="SUPFAM" id="SSF52540">
    <property type="entry name" value="P-loop containing nucleoside triphosphate hydrolases"/>
    <property type="match status" value="1"/>
</dbReference>
<evidence type="ECO:0000256" key="11">
    <source>
        <dbReference type="RuleBase" id="RU364053"/>
    </source>
</evidence>
<keyword evidence="6 11" id="KW-0238">DNA-binding</keyword>
<comment type="catalytic activity">
    <reaction evidence="8">
        <text>Couples ATP hydrolysis with the unwinding of duplex DNA by translocating in the 3'-5' direction.</text>
        <dbReference type="EC" id="5.6.2.4"/>
    </reaction>
</comment>
<dbReference type="PANTHER" id="PTHR11070">
    <property type="entry name" value="UVRD / RECB / PCRA DNA HELICASE FAMILY MEMBER"/>
    <property type="match status" value="1"/>
</dbReference>
<keyword evidence="3 10" id="KW-0378">Hydrolase</keyword>
<dbReference type="GO" id="GO:0009314">
    <property type="term" value="P:response to radiation"/>
    <property type="evidence" value="ECO:0007669"/>
    <property type="project" value="UniProtKB-ARBA"/>
</dbReference>
<dbReference type="CDD" id="cd17932">
    <property type="entry name" value="DEXQc_UvrD"/>
    <property type="match status" value="1"/>
</dbReference>
<sequence>MEQYVRHMNEEQRQAVLTTEGPLLIMAGAGSGKTRVLTHRIAYLLGEKEVNPYNILAITFTNKAAEEMKQRVTKLVGEAGKDVFVATFHAMCVRILRRDIDKIGYERNFTIIDPNDQKSVMKDVFKEENIDSKKFEPRTVLQTISNLKNDLITPDEYKKQVESYYDEIVSRCYERYQKKLHRNQSLDFDDLIMVTIELFTRDEDTLGYYQNKFQYIHVDEYQDTNEAQYKLIQLLSKRHKNLCVVGDSDQSIYGWRGANIENILNFENDYSNCKTIYLEQNYRSTKNILNAANEVIRHNTTRKPKALWTESEYGEKVGYYKASSERDEAEFAIREMIKLTEDGYDYNDIAVLYRTGAQSRVFEEMFMKSNIPYKMVGGTKFYDRMEIKDLLAYLRLAENPHDDISFARVVNTPKRGIGKTSVDKLQQHALIHDISLLNACSDADFIGVSKKATSALIQFVDMIQSFNRYSQSHTVQQTVEYIIEVTQYYEMLAKDKPIEAQSRRENIEEFLTVAKEFDEANEEESLTDFLTELSLSSAQDEVDEESEVTMMTMHAAKGLEFKVVFVVGVEEGLFPHRRALFEDSEMEEERRLMYVAITRAEEQLYLTHASSRTIYGKTQMNKRSRFLDEIPEDLLESYNASTRPSYKSKDNNSATSIFQQPKRRSVRPTPNQNVNFNIGDKVQHKSFGQGLVSNIKQKKGQTELDIVFDKVGPKRLIAEFAPIERVEK</sequence>
<dbReference type="CDD" id="cd18807">
    <property type="entry name" value="SF1_C_UvrD"/>
    <property type="match status" value="1"/>
</dbReference>
<comment type="similarity">
    <text evidence="1 11">Belongs to the helicase family. UvrD subfamily.</text>
</comment>
<dbReference type="GO" id="GO:0016887">
    <property type="term" value="F:ATP hydrolysis activity"/>
    <property type="evidence" value="ECO:0007669"/>
    <property type="project" value="RHEA"/>
</dbReference>
<evidence type="ECO:0000313" key="16">
    <source>
        <dbReference type="Proteomes" id="UP000277108"/>
    </source>
</evidence>
<name>A0A3N5BIS2_9BACL</name>
<dbReference type="InterPro" id="IPR027417">
    <property type="entry name" value="P-loop_NTPase"/>
</dbReference>
<evidence type="ECO:0000256" key="6">
    <source>
        <dbReference type="ARBA" id="ARBA00023125"/>
    </source>
</evidence>
<reference evidence="15 16" key="1">
    <citation type="submission" date="2018-11" db="EMBL/GenBank/DDBJ databases">
        <title>Genomic Encyclopedia of Type Strains, Phase IV (KMG-IV): sequencing the most valuable type-strain genomes for metagenomic binning, comparative biology and taxonomic classification.</title>
        <authorList>
            <person name="Goeker M."/>
        </authorList>
    </citation>
    <scope>NUCLEOTIDE SEQUENCE [LARGE SCALE GENOMIC DNA]</scope>
    <source>
        <strain evidence="15 16">DSM 29158</strain>
    </source>
</reference>
<evidence type="ECO:0000256" key="9">
    <source>
        <dbReference type="ARBA" id="ARBA00048988"/>
    </source>
</evidence>
<dbReference type="EC" id="5.6.2.4" evidence="11"/>
<keyword evidence="2 10" id="KW-0547">Nucleotide-binding</keyword>
<organism evidence="15 16">
    <name type="scientific">Abyssicoccus albus</name>
    <dbReference type="NCBI Taxonomy" id="1817405"/>
    <lineage>
        <taxon>Bacteria</taxon>
        <taxon>Bacillati</taxon>
        <taxon>Bacillota</taxon>
        <taxon>Bacilli</taxon>
        <taxon>Bacillales</taxon>
        <taxon>Abyssicoccaceae</taxon>
    </lineage>
</organism>
<dbReference type="Pfam" id="PF21196">
    <property type="entry name" value="PcrA_UvrD_tudor"/>
    <property type="match status" value="1"/>
</dbReference>
<dbReference type="GO" id="GO:0005524">
    <property type="term" value="F:ATP binding"/>
    <property type="evidence" value="ECO:0007669"/>
    <property type="project" value="UniProtKB-UniRule"/>
</dbReference>
<evidence type="ECO:0000256" key="2">
    <source>
        <dbReference type="ARBA" id="ARBA00022741"/>
    </source>
</evidence>
<dbReference type="GO" id="GO:0000725">
    <property type="term" value="P:recombinational repair"/>
    <property type="evidence" value="ECO:0007669"/>
    <property type="project" value="TreeGrafter"/>
</dbReference>
<dbReference type="InterPro" id="IPR013986">
    <property type="entry name" value="DExx_box_DNA_helicase_dom_sf"/>
</dbReference>
<dbReference type="AlphaFoldDB" id="A0A3N5BIS2"/>
<keyword evidence="5 10" id="KW-0067">ATP-binding</keyword>
<keyword evidence="4 10" id="KW-0347">Helicase</keyword>
<evidence type="ECO:0000256" key="3">
    <source>
        <dbReference type="ARBA" id="ARBA00022801"/>
    </source>
</evidence>
<dbReference type="InterPro" id="IPR005751">
    <property type="entry name" value="ATP-dep_DNA_helicase_PcrA"/>
</dbReference>